<dbReference type="InParanoid" id="A0A419QC81"/>
<accession>A0A419QC81</accession>
<evidence type="ECO:0000313" key="1">
    <source>
        <dbReference type="EMBL" id="KAG5443804.1"/>
    </source>
</evidence>
<proteinExistence type="predicted"/>
<keyword evidence="2" id="KW-1185">Reference proteome</keyword>
<comment type="caution">
    <text evidence="1">The sequence shown here is derived from an EMBL/GenBank/DDBJ whole genome shotgun (WGS) entry which is preliminary data.</text>
</comment>
<reference evidence="1 2" key="2">
    <citation type="journal article" date="2021" name="Genomics">
        <title>High-quality reference genome for Clonorchis sinensis.</title>
        <authorList>
            <person name="Young N.D."/>
            <person name="Stroehlein A.J."/>
            <person name="Kinkar L."/>
            <person name="Wang T."/>
            <person name="Sohn W.M."/>
            <person name="Chang B.C.H."/>
            <person name="Kaur P."/>
            <person name="Weisz D."/>
            <person name="Dudchenko O."/>
            <person name="Aiden E.L."/>
            <person name="Korhonen P.K."/>
            <person name="Gasser R.B."/>
        </authorList>
    </citation>
    <scope>NUCLEOTIDE SEQUENCE [LARGE SCALE GENOMIC DNA]</scope>
    <source>
        <strain evidence="1">Cs-k2</strain>
    </source>
</reference>
<dbReference type="AlphaFoldDB" id="A0A419QC81"/>
<gene>
    <name evidence="1" type="ORF">CSKR_100032</name>
</gene>
<organism evidence="1 2">
    <name type="scientific">Clonorchis sinensis</name>
    <name type="common">Chinese liver fluke</name>
    <dbReference type="NCBI Taxonomy" id="79923"/>
    <lineage>
        <taxon>Eukaryota</taxon>
        <taxon>Metazoa</taxon>
        <taxon>Spiralia</taxon>
        <taxon>Lophotrochozoa</taxon>
        <taxon>Platyhelminthes</taxon>
        <taxon>Trematoda</taxon>
        <taxon>Digenea</taxon>
        <taxon>Opisthorchiida</taxon>
        <taxon>Opisthorchiata</taxon>
        <taxon>Opisthorchiidae</taxon>
        <taxon>Clonorchis</taxon>
    </lineage>
</organism>
<evidence type="ECO:0000313" key="2">
    <source>
        <dbReference type="Proteomes" id="UP000286415"/>
    </source>
</evidence>
<name>A0A419QC81_CLOSI</name>
<dbReference type="EMBL" id="NIRI02000056">
    <property type="protein sequence ID" value="KAG5443804.1"/>
    <property type="molecule type" value="Genomic_DNA"/>
</dbReference>
<sequence>MMPSRMMTKRLQVNCQAQRTDQEPPDNKQLAHLIHQYFDAVSLCFTQDIVLLSTVHISVGWITVLECFSSDAVVRIAEVVLERSKIHSFANKFGFARDSSDTQLNRSFVMFPGNWICCTRPPHVSVATIFEISRYINS</sequence>
<reference evidence="1 2" key="1">
    <citation type="journal article" date="2018" name="Biotechnol. Adv.">
        <title>Improved genomic resources and new bioinformatic workflow for the carcinogenic parasite Clonorchis sinensis: Biotechnological implications.</title>
        <authorList>
            <person name="Wang D."/>
            <person name="Korhonen P.K."/>
            <person name="Gasser R.B."/>
            <person name="Young N.D."/>
        </authorList>
    </citation>
    <scope>NUCLEOTIDE SEQUENCE [LARGE SCALE GENOMIC DNA]</scope>
    <source>
        <strain evidence="1">Cs-k2</strain>
    </source>
</reference>
<dbReference type="Proteomes" id="UP000286415">
    <property type="component" value="Unassembled WGS sequence"/>
</dbReference>
<protein>
    <submittedName>
        <fullName evidence="1">Uncharacterized protein</fullName>
    </submittedName>
</protein>